<feature type="region of interest" description="Disordered" evidence="2">
    <location>
        <begin position="104"/>
        <end position="156"/>
    </location>
</feature>
<dbReference type="SUPFAM" id="SSF48452">
    <property type="entry name" value="TPR-like"/>
    <property type="match status" value="1"/>
</dbReference>
<dbReference type="Pfam" id="PF13174">
    <property type="entry name" value="TPR_6"/>
    <property type="match status" value="1"/>
</dbReference>
<keyword evidence="1" id="KW-0574">Periplasm</keyword>
<dbReference type="Gene3D" id="1.20.5.110">
    <property type="match status" value="1"/>
</dbReference>
<dbReference type="GO" id="GO:0030288">
    <property type="term" value="C:outer membrane-bounded periplasmic space"/>
    <property type="evidence" value="ECO:0007669"/>
    <property type="project" value="UniProtKB-UniRule"/>
</dbReference>
<protein>
    <recommendedName>
        <fullName evidence="1">Cell division coordinator CpoB</fullName>
    </recommendedName>
</protein>
<evidence type="ECO:0000256" key="2">
    <source>
        <dbReference type="SAM" id="MobiDB-lite"/>
    </source>
</evidence>
<evidence type="ECO:0000313" key="4">
    <source>
        <dbReference type="Proteomes" id="UP000183447"/>
    </source>
</evidence>
<name>A0A1K2HXE5_9HYPH</name>
<organism evidence="3 4">
    <name type="scientific">Devosia enhydra</name>
    <dbReference type="NCBI Taxonomy" id="665118"/>
    <lineage>
        <taxon>Bacteria</taxon>
        <taxon>Pseudomonadati</taxon>
        <taxon>Pseudomonadota</taxon>
        <taxon>Alphaproteobacteria</taxon>
        <taxon>Hyphomicrobiales</taxon>
        <taxon>Devosiaceae</taxon>
        <taxon>Devosia</taxon>
    </lineage>
</organism>
<keyword evidence="1" id="KW-0732">Signal</keyword>
<dbReference type="Pfam" id="PF13432">
    <property type="entry name" value="TPR_16"/>
    <property type="match status" value="1"/>
</dbReference>
<reference evidence="3 4" key="1">
    <citation type="submission" date="2016-11" db="EMBL/GenBank/DDBJ databases">
        <authorList>
            <person name="Jaros S."/>
            <person name="Januszkiewicz K."/>
            <person name="Wedrychowicz H."/>
        </authorList>
    </citation>
    <scope>NUCLEOTIDE SEQUENCE [LARGE SCALE GENOMIC DNA]</scope>
    <source>
        <strain evidence="3 4">ATCC 23634</strain>
    </source>
</reference>
<feature type="signal peptide" evidence="1">
    <location>
        <begin position="1"/>
        <end position="33"/>
    </location>
</feature>
<dbReference type="InterPro" id="IPR011990">
    <property type="entry name" value="TPR-like_helical_dom_sf"/>
</dbReference>
<dbReference type="HAMAP" id="MF_02066">
    <property type="entry name" value="CpoB"/>
    <property type="match status" value="1"/>
</dbReference>
<keyword evidence="1" id="KW-0175">Coiled coil</keyword>
<dbReference type="Proteomes" id="UP000183447">
    <property type="component" value="Unassembled WGS sequence"/>
</dbReference>
<dbReference type="InterPro" id="IPR034706">
    <property type="entry name" value="CpoB"/>
</dbReference>
<dbReference type="GO" id="GO:0043093">
    <property type="term" value="P:FtsZ-dependent cytokinesis"/>
    <property type="evidence" value="ECO:0007669"/>
    <property type="project" value="UniProtKB-UniRule"/>
</dbReference>
<evidence type="ECO:0000256" key="1">
    <source>
        <dbReference type="HAMAP-Rule" id="MF_02066"/>
    </source>
</evidence>
<dbReference type="STRING" id="665118.SAMN02983003_1730"/>
<dbReference type="OrthoDB" id="7185608at2"/>
<keyword evidence="1" id="KW-0131">Cell cycle</keyword>
<accession>A0A1K2HXE5</accession>
<feature type="chain" id="PRO_5013414808" description="Cell division coordinator CpoB" evidence="1">
    <location>
        <begin position="34"/>
        <end position="314"/>
    </location>
</feature>
<dbReference type="Gene3D" id="1.25.40.10">
    <property type="entry name" value="Tetratricopeptide repeat domain"/>
    <property type="match status" value="1"/>
</dbReference>
<proteinExistence type="inferred from homology"/>
<dbReference type="AlphaFoldDB" id="A0A1K2HXE5"/>
<evidence type="ECO:0000313" key="3">
    <source>
        <dbReference type="EMBL" id="SFZ83580.1"/>
    </source>
</evidence>
<feature type="coiled-coil region" evidence="1">
    <location>
        <begin position="45"/>
        <end position="79"/>
    </location>
</feature>
<comment type="function">
    <text evidence="1">Mediates coordination of peptidoglycan synthesis and outer membrane constriction during cell division.</text>
</comment>
<dbReference type="NCBIfam" id="TIGR02795">
    <property type="entry name" value="tol_pal_ybgF"/>
    <property type="match status" value="1"/>
</dbReference>
<comment type="similarity">
    <text evidence="1">Belongs to the CpoB family.</text>
</comment>
<dbReference type="EMBL" id="FPKU01000001">
    <property type="protein sequence ID" value="SFZ83580.1"/>
    <property type="molecule type" value="Genomic_DNA"/>
</dbReference>
<keyword evidence="1" id="KW-0132">Cell division</keyword>
<dbReference type="InterPro" id="IPR019734">
    <property type="entry name" value="TPR_rpt"/>
</dbReference>
<gene>
    <name evidence="1" type="primary">cpoB</name>
    <name evidence="3" type="ORF">SAMN02983003_1730</name>
</gene>
<keyword evidence="4" id="KW-1185">Reference proteome</keyword>
<dbReference type="RefSeq" id="WP_084603350.1">
    <property type="nucleotide sequence ID" value="NZ_FPKU01000001.1"/>
</dbReference>
<comment type="subcellular location">
    <subcellularLocation>
        <location evidence="1">Periplasm</location>
    </subcellularLocation>
</comment>
<sequence precursor="true">MGALKRSTTRRWCARIGLLALISTTMIPTSAMAQSQELAQLIFRMQQMEESIRSLTGQVETLQYEVNQLKQMVDRSAQDTEARLTALEGGDAGKTDAAVQSGGAVPAAGLPQIPDRLPAEPPANPALSPVPLAQPGDGLGDSRDPLLGGPGRESALGTLSEEDLANLGRGRPLNLSLDGGQDVSNGDARAQYEAGYDAIVRGDYGFAEEQFRQFVALYPQDAQAPDATNWLGEALMARGAYEEAADALLTGFQAYPESPRAPDLLLKLGIALAGAGEPETACRTFSEVSRRYTSVSPAFANRLAEERTRHQCPA</sequence>
<dbReference type="InterPro" id="IPR014162">
    <property type="entry name" value="CpoB_C"/>
</dbReference>